<dbReference type="Proteomes" id="UP000428333">
    <property type="component" value="Linkage Group LG01"/>
</dbReference>
<keyword evidence="4" id="KW-0812">Transmembrane</keyword>
<dbReference type="PANTHER" id="PTHR43391">
    <property type="entry name" value="RETINOL DEHYDROGENASE-RELATED"/>
    <property type="match status" value="1"/>
</dbReference>
<evidence type="ECO:0000256" key="6">
    <source>
        <dbReference type="RuleBase" id="RU000363"/>
    </source>
</evidence>
<dbReference type="InterPro" id="IPR036291">
    <property type="entry name" value="NAD(P)-bd_dom_sf"/>
</dbReference>
<dbReference type="OrthoDB" id="47007at2759"/>
<evidence type="ECO:0000256" key="3">
    <source>
        <dbReference type="ARBA" id="ARBA00022857"/>
    </source>
</evidence>
<evidence type="ECO:0000256" key="2">
    <source>
        <dbReference type="ARBA" id="ARBA00006484"/>
    </source>
</evidence>
<proteinExistence type="inferred from homology"/>
<keyword evidence="8" id="KW-1185">Reference proteome</keyword>
<evidence type="ECO:0000313" key="7">
    <source>
        <dbReference type="EMBL" id="KAE9467563.1"/>
    </source>
</evidence>
<keyword evidence="3" id="KW-0521">NADP</keyword>
<accession>A0A6A4M8I4</accession>
<evidence type="ECO:0000313" key="8">
    <source>
        <dbReference type="Proteomes" id="UP000428333"/>
    </source>
</evidence>
<protein>
    <submittedName>
        <fullName evidence="7">Uncharacterized protein</fullName>
    </submittedName>
</protein>
<dbReference type="GO" id="GO:0005829">
    <property type="term" value="C:cytosol"/>
    <property type="evidence" value="ECO:0007669"/>
    <property type="project" value="TreeGrafter"/>
</dbReference>
<dbReference type="GO" id="GO:0072582">
    <property type="term" value="F:17-beta-hydroxysteroid dehydrogenase (NADP+) activity"/>
    <property type="evidence" value="ECO:0007669"/>
    <property type="project" value="TreeGrafter"/>
</dbReference>
<dbReference type="PRINTS" id="PR00081">
    <property type="entry name" value="GDHRDH"/>
</dbReference>
<reference evidence="7 8" key="1">
    <citation type="journal article" date="2019" name="Genome Biol. Evol.">
        <title>The Rhododendron genome and chromosomal organization provide insight into shared whole-genome duplications across the heath family (Ericaceae).</title>
        <authorList>
            <person name="Soza V.L."/>
            <person name="Lindsley D."/>
            <person name="Waalkes A."/>
            <person name="Ramage E."/>
            <person name="Patwardhan R.P."/>
            <person name="Burton J.N."/>
            <person name="Adey A."/>
            <person name="Kumar A."/>
            <person name="Qiu R."/>
            <person name="Shendure J."/>
            <person name="Hall B."/>
        </authorList>
    </citation>
    <scope>NUCLEOTIDE SEQUENCE [LARGE SCALE GENOMIC DNA]</scope>
    <source>
        <strain evidence="7">RSF 1966-606</strain>
    </source>
</reference>
<feature type="non-terminal residue" evidence="7">
    <location>
        <position position="1"/>
    </location>
</feature>
<dbReference type="AlphaFoldDB" id="A0A6A4M8I4"/>
<evidence type="ECO:0000256" key="1">
    <source>
        <dbReference type="ARBA" id="ARBA00004606"/>
    </source>
</evidence>
<dbReference type="GO" id="GO:0008202">
    <property type="term" value="P:steroid metabolic process"/>
    <property type="evidence" value="ECO:0007669"/>
    <property type="project" value="TreeGrafter"/>
</dbReference>
<evidence type="ECO:0000256" key="4">
    <source>
        <dbReference type="ARBA" id="ARBA00022968"/>
    </source>
</evidence>
<name>A0A6A4M8I4_9ERIC</name>
<dbReference type="PRINTS" id="PR00080">
    <property type="entry name" value="SDRFAMILY"/>
</dbReference>
<dbReference type="Pfam" id="PF00106">
    <property type="entry name" value="adh_short"/>
    <property type="match status" value="1"/>
</dbReference>
<comment type="caution">
    <text evidence="7">The sequence shown here is derived from an EMBL/GenBank/DDBJ whole genome shotgun (WGS) entry which is preliminary data.</text>
</comment>
<comment type="similarity">
    <text evidence="2 6">Belongs to the short-chain dehydrogenases/reductases (SDR) family.</text>
</comment>
<dbReference type="PANTHER" id="PTHR43391:SF89">
    <property type="entry name" value="11-BETA-HYDROXYSTEROID DEHYDROGENASE 1A-RELATED"/>
    <property type="match status" value="1"/>
</dbReference>
<dbReference type="Gene3D" id="3.40.50.720">
    <property type="entry name" value="NAD(P)-binding Rossmann-like Domain"/>
    <property type="match status" value="1"/>
</dbReference>
<keyword evidence="5" id="KW-0560">Oxidoreductase</keyword>
<sequence>HLAYEYARRGAYLALSARREHRLRSVADRALELGAPDVIAVRADVSRVDDCRRFVEEAVNHYGRLDHVVNNAGISHVCMLEEVDDVTNLRPVMFDHRTSTSGVRFTPPGCCASSKKHRRQDHCSRIIGFVVDIAANERLQRKYLTDSSIVSFTQVVIMYIGGVFQASKAAMFALFETLRVEFAPEIHITIVTPGFIESELTQGKYLAKDGKLTLDLDVRDVSLSFSAYIRYILCSTKL</sequence>
<dbReference type="EMBL" id="QEFC01000021">
    <property type="protein sequence ID" value="KAE9467563.1"/>
    <property type="molecule type" value="Genomic_DNA"/>
</dbReference>
<dbReference type="SUPFAM" id="SSF51735">
    <property type="entry name" value="NAD(P)-binding Rossmann-fold domains"/>
    <property type="match status" value="1"/>
</dbReference>
<keyword evidence="4" id="KW-0735">Signal-anchor</keyword>
<comment type="subcellular location">
    <subcellularLocation>
        <location evidence="1">Membrane</location>
        <topology evidence="1">Single-pass type II membrane protein</topology>
    </subcellularLocation>
</comment>
<gene>
    <name evidence="7" type="ORF">C3L33_00507</name>
</gene>
<organism evidence="7 8">
    <name type="scientific">Rhododendron williamsianum</name>
    <dbReference type="NCBI Taxonomy" id="262921"/>
    <lineage>
        <taxon>Eukaryota</taxon>
        <taxon>Viridiplantae</taxon>
        <taxon>Streptophyta</taxon>
        <taxon>Embryophyta</taxon>
        <taxon>Tracheophyta</taxon>
        <taxon>Spermatophyta</taxon>
        <taxon>Magnoliopsida</taxon>
        <taxon>eudicotyledons</taxon>
        <taxon>Gunneridae</taxon>
        <taxon>Pentapetalae</taxon>
        <taxon>asterids</taxon>
        <taxon>Ericales</taxon>
        <taxon>Ericaceae</taxon>
        <taxon>Ericoideae</taxon>
        <taxon>Rhodoreae</taxon>
        <taxon>Rhododendron</taxon>
    </lineage>
</organism>
<dbReference type="GO" id="GO:0016020">
    <property type="term" value="C:membrane"/>
    <property type="evidence" value="ECO:0007669"/>
    <property type="project" value="UniProtKB-SubCell"/>
</dbReference>
<dbReference type="InterPro" id="IPR002347">
    <property type="entry name" value="SDR_fam"/>
</dbReference>
<evidence type="ECO:0000256" key="5">
    <source>
        <dbReference type="ARBA" id="ARBA00023002"/>
    </source>
</evidence>